<name>A0A4U0SFI2_9ACTN</name>
<dbReference type="EMBL" id="SUMC01000118">
    <property type="protein sequence ID" value="TJZ99044.1"/>
    <property type="molecule type" value="Genomic_DNA"/>
</dbReference>
<dbReference type="Proteomes" id="UP000305778">
    <property type="component" value="Unassembled WGS sequence"/>
</dbReference>
<dbReference type="AlphaFoldDB" id="A0A4U0SFI2"/>
<organism evidence="1 2">
    <name type="scientific">Actinacidiphila oryziradicis</name>
    <dbReference type="NCBI Taxonomy" id="2571141"/>
    <lineage>
        <taxon>Bacteria</taxon>
        <taxon>Bacillati</taxon>
        <taxon>Actinomycetota</taxon>
        <taxon>Actinomycetes</taxon>
        <taxon>Kitasatosporales</taxon>
        <taxon>Streptomycetaceae</taxon>
        <taxon>Actinacidiphila</taxon>
    </lineage>
</organism>
<dbReference type="RefSeq" id="WP_136730183.1">
    <property type="nucleotide sequence ID" value="NZ_SUMC01000118.1"/>
</dbReference>
<sequence length="154" mass="17208">MTEMLTSRAPLEAVEEAIRAFNRSSIEEFCRETELIHTPRGPIYEVGRAHARALFHDRQGQAYTDAALVMESIDLSLEDCGWVEVWLETHPLAVVSLARGKHLALVVELHHLAQVLGDVLPQPASVRLIRANWVRAWSTPPNLTDQQALAVESP</sequence>
<comment type="caution">
    <text evidence="1">The sequence shown here is derived from an EMBL/GenBank/DDBJ whole genome shotgun (WGS) entry which is preliminary data.</text>
</comment>
<reference evidence="1 2" key="1">
    <citation type="submission" date="2019-04" db="EMBL/GenBank/DDBJ databases">
        <title>Streptomyces oryziradicis sp. nov., a novel actinomycete isolated from rhizosphere soil of rice (Oryza sativa L.).</title>
        <authorList>
            <person name="Li C."/>
        </authorList>
    </citation>
    <scope>NUCLEOTIDE SEQUENCE [LARGE SCALE GENOMIC DNA]</scope>
    <source>
        <strain evidence="1 2">NEAU-C40</strain>
    </source>
</reference>
<evidence type="ECO:0000313" key="2">
    <source>
        <dbReference type="Proteomes" id="UP000305778"/>
    </source>
</evidence>
<protein>
    <submittedName>
        <fullName evidence="1">Uncharacterized protein</fullName>
    </submittedName>
</protein>
<accession>A0A4U0SFI2</accession>
<evidence type="ECO:0000313" key="1">
    <source>
        <dbReference type="EMBL" id="TJZ99044.1"/>
    </source>
</evidence>
<keyword evidence="2" id="KW-1185">Reference proteome</keyword>
<gene>
    <name evidence="1" type="ORF">FCI23_47160</name>
</gene>
<proteinExistence type="predicted"/>